<evidence type="ECO:0000259" key="2">
    <source>
        <dbReference type="Pfam" id="PF01370"/>
    </source>
</evidence>
<evidence type="ECO:0000256" key="1">
    <source>
        <dbReference type="ARBA" id="ARBA00007637"/>
    </source>
</evidence>
<feature type="domain" description="NAD-dependent epimerase/dehydratase" evidence="2">
    <location>
        <begin position="3"/>
        <end position="234"/>
    </location>
</feature>
<dbReference type="SUPFAM" id="SSF51735">
    <property type="entry name" value="NAD(P)-binding Rossmann-fold domains"/>
    <property type="match status" value="1"/>
</dbReference>
<sequence length="305" mass="33849">MNVLITGGCGFVGSQTVKQCVENGMNVSVIDNLSTGSKNNIKPYLQDVQFFNQDICEPLGEIFRQSKPDAVIHLAAQASVPKSKKNFFYDARVNILGTLNVLSFASQYDVEKMVYSSTSAVYGEPEYLPVDPNHRTAPKSPYGISKLASELYLKNNLRLTGIPYTVLRYGNVYGPGQNIQGEGGVVAIFAHKLTRGMKPVIYGDGEQTRDFVYVEDVARANVMAVHHGNNCVVNVSTGISTSLNELWNLMTELENLQIKPVYKKAKDEDIKHSLLDSSSARTHLNWEPLTSFKKGLKNTLDFYRP</sequence>
<organism evidence="3 4">
    <name type="scientific">Melghiribacillus thermohalophilus</name>
    <dbReference type="NCBI Taxonomy" id="1324956"/>
    <lineage>
        <taxon>Bacteria</taxon>
        <taxon>Bacillati</taxon>
        <taxon>Bacillota</taxon>
        <taxon>Bacilli</taxon>
        <taxon>Bacillales</taxon>
        <taxon>Bacillaceae</taxon>
        <taxon>Melghiribacillus</taxon>
    </lineage>
</organism>
<dbReference type="EMBL" id="SMAN01000004">
    <property type="protein sequence ID" value="TCT25016.1"/>
    <property type="molecule type" value="Genomic_DNA"/>
</dbReference>
<evidence type="ECO:0000313" key="4">
    <source>
        <dbReference type="Proteomes" id="UP000294650"/>
    </source>
</evidence>
<accession>A0A4R3N9Q8</accession>
<gene>
    <name evidence="3" type="ORF">EDD68_10484</name>
</gene>
<dbReference type="InterPro" id="IPR001509">
    <property type="entry name" value="Epimerase_deHydtase"/>
</dbReference>
<dbReference type="AlphaFoldDB" id="A0A4R3N9Q8"/>
<dbReference type="Gene3D" id="3.40.50.720">
    <property type="entry name" value="NAD(P)-binding Rossmann-like Domain"/>
    <property type="match status" value="1"/>
</dbReference>
<dbReference type="Proteomes" id="UP000294650">
    <property type="component" value="Unassembled WGS sequence"/>
</dbReference>
<protein>
    <submittedName>
        <fullName evidence="3">UDP-glucose 4-epimerase</fullName>
    </submittedName>
</protein>
<dbReference type="OrthoDB" id="9771073at2"/>
<comment type="similarity">
    <text evidence="1">Belongs to the NAD(P)-dependent epimerase/dehydratase family.</text>
</comment>
<comment type="caution">
    <text evidence="3">The sequence shown here is derived from an EMBL/GenBank/DDBJ whole genome shotgun (WGS) entry which is preliminary data.</text>
</comment>
<keyword evidence="4" id="KW-1185">Reference proteome</keyword>
<reference evidence="3 4" key="1">
    <citation type="submission" date="2019-03" db="EMBL/GenBank/DDBJ databases">
        <title>Genomic Encyclopedia of Type Strains, Phase IV (KMG-IV): sequencing the most valuable type-strain genomes for metagenomic binning, comparative biology and taxonomic classification.</title>
        <authorList>
            <person name="Goeker M."/>
        </authorList>
    </citation>
    <scope>NUCLEOTIDE SEQUENCE [LARGE SCALE GENOMIC DNA]</scope>
    <source>
        <strain evidence="3 4">DSM 25894</strain>
    </source>
</reference>
<dbReference type="PANTHER" id="PTHR43000">
    <property type="entry name" value="DTDP-D-GLUCOSE 4,6-DEHYDRATASE-RELATED"/>
    <property type="match status" value="1"/>
</dbReference>
<proteinExistence type="inferred from homology"/>
<name>A0A4R3N9Q8_9BACI</name>
<dbReference type="RefSeq" id="WP_132371180.1">
    <property type="nucleotide sequence ID" value="NZ_SMAN01000004.1"/>
</dbReference>
<evidence type="ECO:0000313" key="3">
    <source>
        <dbReference type="EMBL" id="TCT25016.1"/>
    </source>
</evidence>
<dbReference type="Pfam" id="PF01370">
    <property type="entry name" value="Epimerase"/>
    <property type="match status" value="1"/>
</dbReference>
<dbReference type="InterPro" id="IPR036291">
    <property type="entry name" value="NAD(P)-bd_dom_sf"/>
</dbReference>